<reference evidence="3 5" key="2">
    <citation type="submission" date="2020-02" db="EMBL/GenBank/DDBJ databases">
        <title>Genome sequence of Parvularcula flava strain NH6-79.</title>
        <authorList>
            <person name="Abdul Karim M.H."/>
            <person name="Lam M.Q."/>
            <person name="Chen S.J."/>
            <person name="Yahya A."/>
            <person name="Shahir S."/>
            <person name="Shamsir M.S."/>
            <person name="Chong C.S."/>
        </authorList>
    </citation>
    <scope>NUCLEOTIDE SEQUENCE [LARGE SCALE GENOMIC DNA]</scope>
    <source>
        <strain evidence="3 5">NH6-79</strain>
    </source>
</reference>
<proteinExistence type="predicted"/>
<gene>
    <name evidence="3" type="ORF">FF098_011975</name>
    <name evidence="2" type="ORF">GCM10011355_24070</name>
</gene>
<sequence>MFKKIIAGMGIAATAGALALAPLAAQAGDEGSYKLFTSSINDDKTWAVVDTATETTVVAEKKGSEVSIVSGADADARLAAVYDAMPHTEVVELNDGSDMRIITGNGKHKIKVVELDDGDGIDVDVEQLLEKAGVDIEGNITVDTDEGQKVIVVKTLKSDDGETKDVKVEVIRSGEDGDMVDMPEPPLPPEATWTEEGGKKVVVKTNHKMVFDFDSDDGVNRSFMKMTGVSKEDAVEFIDDIEDLTASEKDKMKAALAL</sequence>
<dbReference type="RefSeq" id="WP_155140785.1">
    <property type="nucleotide sequence ID" value="NZ_BMGZ01000002.1"/>
</dbReference>
<dbReference type="EMBL" id="VCJR02000002">
    <property type="protein sequence ID" value="NHK28627.1"/>
    <property type="molecule type" value="Genomic_DNA"/>
</dbReference>
<dbReference type="EMBL" id="BMGZ01000002">
    <property type="protein sequence ID" value="GGH99044.1"/>
    <property type="molecule type" value="Genomic_DNA"/>
</dbReference>
<dbReference type="AlphaFoldDB" id="A0A8J3ERJ3"/>
<feature type="chain" id="PRO_5035272505" evidence="1">
    <location>
        <begin position="28"/>
        <end position="258"/>
    </location>
</feature>
<evidence type="ECO:0000313" key="4">
    <source>
        <dbReference type="Proteomes" id="UP000621856"/>
    </source>
</evidence>
<evidence type="ECO:0000313" key="2">
    <source>
        <dbReference type="EMBL" id="GGH99044.1"/>
    </source>
</evidence>
<dbReference type="Proteomes" id="UP000818603">
    <property type="component" value="Unassembled WGS sequence"/>
</dbReference>
<keyword evidence="5" id="KW-1185">Reference proteome</keyword>
<protein>
    <submittedName>
        <fullName evidence="2">Uncharacterized protein</fullName>
    </submittedName>
</protein>
<evidence type="ECO:0000313" key="3">
    <source>
        <dbReference type="EMBL" id="NHK28627.1"/>
    </source>
</evidence>
<keyword evidence="1" id="KW-0732">Signal</keyword>
<dbReference type="Proteomes" id="UP000621856">
    <property type="component" value="Unassembled WGS sequence"/>
</dbReference>
<accession>A0A8J3ERJ3</accession>
<name>A0A8J3ERJ3_9PROT</name>
<reference evidence="2" key="1">
    <citation type="journal article" date="2014" name="Int. J. Syst. Evol. Microbiol.">
        <title>Complete genome sequence of Corynebacterium casei LMG S-19264T (=DSM 44701T), isolated from a smear-ripened cheese.</title>
        <authorList>
            <consortium name="US DOE Joint Genome Institute (JGI-PGF)"/>
            <person name="Walter F."/>
            <person name="Albersmeier A."/>
            <person name="Kalinowski J."/>
            <person name="Ruckert C."/>
        </authorList>
    </citation>
    <scope>NUCLEOTIDE SEQUENCE</scope>
    <source>
        <strain evidence="2">CGMCC 1.14984</strain>
    </source>
</reference>
<reference evidence="2" key="3">
    <citation type="submission" date="2020-09" db="EMBL/GenBank/DDBJ databases">
        <authorList>
            <person name="Sun Q."/>
            <person name="Zhou Y."/>
        </authorList>
    </citation>
    <scope>NUCLEOTIDE SEQUENCE</scope>
    <source>
        <strain evidence="2">CGMCC 1.14984</strain>
    </source>
</reference>
<comment type="caution">
    <text evidence="2">The sequence shown here is derived from an EMBL/GenBank/DDBJ whole genome shotgun (WGS) entry which is preliminary data.</text>
</comment>
<evidence type="ECO:0000256" key="1">
    <source>
        <dbReference type="SAM" id="SignalP"/>
    </source>
</evidence>
<feature type="signal peptide" evidence="1">
    <location>
        <begin position="1"/>
        <end position="27"/>
    </location>
</feature>
<evidence type="ECO:0000313" key="5">
    <source>
        <dbReference type="Proteomes" id="UP000818603"/>
    </source>
</evidence>
<organism evidence="2 4">
    <name type="scientific">Aquisalinus luteolus</name>
    <dbReference type="NCBI Taxonomy" id="1566827"/>
    <lineage>
        <taxon>Bacteria</taxon>
        <taxon>Pseudomonadati</taxon>
        <taxon>Pseudomonadota</taxon>
        <taxon>Alphaproteobacteria</taxon>
        <taxon>Parvularculales</taxon>
        <taxon>Parvularculaceae</taxon>
        <taxon>Aquisalinus</taxon>
    </lineage>
</organism>